<sequence length="256" mass="29180">MDNRPIPQDEWMARNSLRFFKRLEAPLLISQTVGLSNEGVLRILRDHFEIVSRDAYYISIVAREILSDKVSDKIYQEEEVLKAEQEVFKTFEHANAYFNTRIKQAEQILGESGGMDLGIKPGTVKLFEAWCTTRTATKWLELLKKADHYLTLNYHLWVLGELVPANATEGEALAAKLNNERGARGELANLRRSLAHQFATIRNLVNRVTAQRETELEVRRREQSERDRVLKGRAPRRKAKTGAASDTSAVSTLETA</sequence>
<feature type="compositionally biased region" description="Basic and acidic residues" evidence="1">
    <location>
        <begin position="218"/>
        <end position="230"/>
    </location>
</feature>
<proteinExistence type="predicted"/>
<evidence type="ECO:0000313" key="3">
    <source>
        <dbReference type="Proteomes" id="UP001352263"/>
    </source>
</evidence>
<dbReference type="RefSeq" id="WP_326505063.1">
    <property type="nucleotide sequence ID" value="NZ_JAWIIV010000002.1"/>
</dbReference>
<dbReference type="Proteomes" id="UP001352263">
    <property type="component" value="Unassembled WGS sequence"/>
</dbReference>
<organism evidence="2 3">
    <name type="scientific">Noviherbaspirillum album</name>
    <dbReference type="NCBI Taxonomy" id="3080276"/>
    <lineage>
        <taxon>Bacteria</taxon>
        <taxon>Pseudomonadati</taxon>
        <taxon>Pseudomonadota</taxon>
        <taxon>Betaproteobacteria</taxon>
        <taxon>Burkholderiales</taxon>
        <taxon>Oxalobacteraceae</taxon>
        <taxon>Noviherbaspirillum</taxon>
    </lineage>
</organism>
<feature type="region of interest" description="Disordered" evidence="1">
    <location>
        <begin position="218"/>
        <end position="256"/>
    </location>
</feature>
<feature type="compositionally biased region" description="Polar residues" evidence="1">
    <location>
        <begin position="244"/>
        <end position="256"/>
    </location>
</feature>
<comment type="caution">
    <text evidence="2">The sequence shown here is derived from an EMBL/GenBank/DDBJ whole genome shotgun (WGS) entry which is preliminary data.</text>
</comment>
<dbReference type="EMBL" id="JAWIIV010000002">
    <property type="protein sequence ID" value="MEC4718314.1"/>
    <property type="molecule type" value="Genomic_DNA"/>
</dbReference>
<reference evidence="2 3" key="1">
    <citation type="submission" date="2023-10" db="EMBL/GenBank/DDBJ databases">
        <title>Noviherbaspirillum sp. CPCC 100848 genome assembly.</title>
        <authorList>
            <person name="Li X.Y."/>
            <person name="Fang X.M."/>
        </authorList>
    </citation>
    <scope>NUCLEOTIDE SEQUENCE [LARGE SCALE GENOMIC DNA]</scope>
    <source>
        <strain evidence="2 3">CPCC 100848</strain>
    </source>
</reference>
<protein>
    <submittedName>
        <fullName evidence="2">Uncharacterized protein</fullName>
    </submittedName>
</protein>
<keyword evidence="3" id="KW-1185">Reference proteome</keyword>
<accession>A0ABU6J3V3</accession>
<name>A0ABU6J3V3_9BURK</name>
<gene>
    <name evidence="2" type="ORF">RY831_04080</name>
</gene>
<feature type="compositionally biased region" description="Basic residues" evidence="1">
    <location>
        <begin position="231"/>
        <end position="240"/>
    </location>
</feature>
<evidence type="ECO:0000313" key="2">
    <source>
        <dbReference type="EMBL" id="MEC4718314.1"/>
    </source>
</evidence>
<evidence type="ECO:0000256" key="1">
    <source>
        <dbReference type="SAM" id="MobiDB-lite"/>
    </source>
</evidence>